<dbReference type="PANTHER" id="PTHR24292:SF102">
    <property type="entry name" value="CYTOCHROME P450 FAMILY-RELATED"/>
    <property type="match status" value="1"/>
</dbReference>
<dbReference type="PANTHER" id="PTHR24292">
    <property type="entry name" value="CYTOCHROME P450"/>
    <property type="match status" value="1"/>
</dbReference>
<gene>
    <name evidence="10" type="ORF">DACRYDRAFT_24406</name>
</gene>
<dbReference type="RefSeq" id="XP_040625249.1">
    <property type="nucleotide sequence ID" value="XM_040773675.1"/>
</dbReference>
<dbReference type="GO" id="GO:0005506">
    <property type="term" value="F:iron ion binding"/>
    <property type="evidence" value="ECO:0007669"/>
    <property type="project" value="InterPro"/>
</dbReference>
<feature type="binding site" description="axial binding residue" evidence="8">
    <location>
        <position position="411"/>
    </location>
    <ligand>
        <name>heme</name>
        <dbReference type="ChEBI" id="CHEBI:30413"/>
    </ligand>
    <ligandPart>
        <name>Fe</name>
        <dbReference type="ChEBI" id="CHEBI:18248"/>
    </ligandPart>
</feature>
<evidence type="ECO:0000313" key="10">
    <source>
        <dbReference type="EMBL" id="EJT98351.1"/>
    </source>
</evidence>
<dbReference type="GO" id="GO:0020037">
    <property type="term" value="F:heme binding"/>
    <property type="evidence" value="ECO:0007669"/>
    <property type="project" value="InterPro"/>
</dbReference>
<name>M5FXU0_DACPD</name>
<keyword evidence="3 8" id="KW-0349">Heme</keyword>
<dbReference type="SUPFAM" id="SSF48264">
    <property type="entry name" value="Cytochrome P450"/>
    <property type="match status" value="1"/>
</dbReference>
<dbReference type="Gene3D" id="1.10.630.10">
    <property type="entry name" value="Cytochrome P450"/>
    <property type="match status" value="1"/>
</dbReference>
<dbReference type="HOGENOM" id="CLU_001570_25_0_1"/>
<evidence type="ECO:0000256" key="2">
    <source>
        <dbReference type="ARBA" id="ARBA00010617"/>
    </source>
</evidence>
<proteinExistence type="inferred from homology"/>
<evidence type="ECO:0000256" key="5">
    <source>
        <dbReference type="ARBA" id="ARBA00023002"/>
    </source>
</evidence>
<evidence type="ECO:0000256" key="6">
    <source>
        <dbReference type="ARBA" id="ARBA00023004"/>
    </source>
</evidence>
<dbReference type="GeneID" id="63688737"/>
<dbReference type="OrthoDB" id="1470350at2759"/>
<dbReference type="InterPro" id="IPR050476">
    <property type="entry name" value="Insect_CytP450_Detox"/>
</dbReference>
<comment type="cofactor">
    <cofactor evidence="1 8">
        <name>heme</name>
        <dbReference type="ChEBI" id="CHEBI:30413"/>
    </cofactor>
</comment>
<dbReference type="GO" id="GO:0004497">
    <property type="term" value="F:monooxygenase activity"/>
    <property type="evidence" value="ECO:0007669"/>
    <property type="project" value="UniProtKB-KW"/>
</dbReference>
<dbReference type="InterPro" id="IPR036396">
    <property type="entry name" value="Cyt_P450_sf"/>
</dbReference>
<evidence type="ECO:0000313" key="11">
    <source>
        <dbReference type="Proteomes" id="UP000030653"/>
    </source>
</evidence>
<dbReference type="EMBL" id="JH795873">
    <property type="protein sequence ID" value="EJT98351.1"/>
    <property type="molecule type" value="Genomic_DNA"/>
</dbReference>
<dbReference type="InterPro" id="IPR017972">
    <property type="entry name" value="Cyt_P450_CS"/>
</dbReference>
<keyword evidence="7 9" id="KW-0503">Monooxygenase</keyword>
<evidence type="ECO:0000256" key="7">
    <source>
        <dbReference type="ARBA" id="ARBA00023033"/>
    </source>
</evidence>
<dbReference type="PRINTS" id="PR00463">
    <property type="entry name" value="EP450I"/>
</dbReference>
<dbReference type="OMA" id="IGASWFD"/>
<dbReference type="AlphaFoldDB" id="M5FXU0"/>
<sequence>MVLPTAPSWNPSDTHFYWLERGALYKNNPHRTFAFVGFFNKGKTIASIDPEVLNQVAFSKGAWDRVPIVALAQNFPRECYNVGSGRMDTGYMRHKRIIAPVFTEDLYHRVWKETILVYDAIREAGNWEKQNTIVLPDLINEVTSFITLAVIAKVGFDVDVHTKEAEDADETMSLHRAFDVLSRNFIMKGVLPQWLFSLPIKSLQNIQKASDIITTTMRNKFSARRAASKRQVNRAEEKDIFGRLLAASDAETPSQALTDDEILSNTFLMLLAGHETGSKGLSITLGLLACHPEEQDSLYKLVQEVIPHDRVPAFEDFDALVPLRNALMEALRLYPVASLLFRQATEDTTLNIPGLPHPLAIEKGTIFTGDYISAGWDDSLWPSPYSYLPSRWTNGPLSADTMQFGLGIHTCLGRRFALYESVCFLAMFLKEWQVFPGEMRPGETLQGWRKRVLEDNVQLAVTLGPSSVPVRLERRRP</sequence>
<dbReference type="PRINTS" id="PR00385">
    <property type="entry name" value="P450"/>
</dbReference>
<dbReference type="Proteomes" id="UP000030653">
    <property type="component" value="Unassembled WGS sequence"/>
</dbReference>
<keyword evidence="11" id="KW-1185">Reference proteome</keyword>
<dbReference type="PROSITE" id="PS00086">
    <property type="entry name" value="CYTOCHROME_P450"/>
    <property type="match status" value="1"/>
</dbReference>
<dbReference type="InterPro" id="IPR002401">
    <property type="entry name" value="Cyt_P450_E_grp-I"/>
</dbReference>
<evidence type="ECO:0000256" key="9">
    <source>
        <dbReference type="RuleBase" id="RU000461"/>
    </source>
</evidence>
<keyword evidence="5 9" id="KW-0560">Oxidoreductase</keyword>
<accession>M5FXU0</accession>
<dbReference type="STRING" id="1858805.M5FXU0"/>
<reference evidence="10 11" key="1">
    <citation type="journal article" date="2012" name="Science">
        <title>The Paleozoic origin of enzymatic lignin decomposition reconstructed from 31 fungal genomes.</title>
        <authorList>
            <person name="Floudas D."/>
            <person name="Binder M."/>
            <person name="Riley R."/>
            <person name="Barry K."/>
            <person name="Blanchette R.A."/>
            <person name="Henrissat B."/>
            <person name="Martinez A.T."/>
            <person name="Otillar R."/>
            <person name="Spatafora J.W."/>
            <person name="Yadav J.S."/>
            <person name="Aerts A."/>
            <person name="Benoit I."/>
            <person name="Boyd A."/>
            <person name="Carlson A."/>
            <person name="Copeland A."/>
            <person name="Coutinho P.M."/>
            <person name="de Vries R.P."/>
            <person name="Ferreira P."/>
            <person name="Findley K."/>
            <person name="Foster B."/>
            <person name="Gaskell J."/>
            <person name="Glotzer D."/>
            <person name="Gorecki P."/>
            <person name="Heitman J."/>
            <person name="Hesse C."/>
            <person name="Hori C."/>
            <person name="Igarashi K."/>
            <person name="Jurgens J.A."/>
            <person name="Kallen N."/>
            <person name="Kersten P."/>
            <person name="Kohler A."/>
            <person name="Kuees U."/>
            <person name="Kumar T.K.A."/>
            <person name="Kuo A."/>
            <person name="LaButti K."/>
            <person name="Larrondo L.F."/>
            <person name="Lindquist E."/>
            <person name="Ling A."/>
            <person name="Lombard V."/>
            <person name="Lucas S."/>
            <person name="Lundell T."/>
            <person name="Martin R."/>
            <person name="McLaughlin D.J."/>
            <person name="Morgenstern I."/>
            <person name="Morin E."/>
            <person name="Murat C."/>
            <person name="Nagy L.G."/>
            <person name="Nolan M."/>
            <person name="Ohm R.A."/>
            <person name="Patyshakuliyeva A."/>
            <person name="Rokas A."/>
            <person name="Ruiz-Duenas F.J."/>
            <person name="Sabat G."/>
            <person name="Salamov A."/>
            <person name="Samejima M."/>
            <person name="Schmutz J."/>
            <person name="Slot J.C."/>
            <person name="St John F."/>
            <person name="Stenlid J."/>
            <person name="Sun H."/>
            <person name="Sun S."/>
            <person name="Syed K."/>
            <person name="Tsang A."/>
            <person name="Wiebenga A."/>
            <person name="Young D."/>
            <person name="Pisabarro A."/>
            <person name="Eastwood D.C."/>
            <person name="Martin F."/>
            <person name="Cullen D."/>
            <person name="Grigoriev I.V."/>
            <person name="Hibbett D.S."/>
        </authorList>
    </citation>
    <scope>NUCLEOTIDE SEQUENCE [LARGE SCALE GENOMIC DNA]</scope>
    <source>
        <strain evidence="10 11">DJM-731 SS1</strain>
    </source>
</reference>
<protein>
    <submittedName>
        <fullName evidence="10">Cytochrome P450</fullName>
    </submittedName>
</protein>
<evidence type="ECO:0000256" key="4">
    <source>
        <dbReference type="ARBA" id="ARBA00022723"/>
    </source>
</evidence>
<evidence type="ECO:0000256" key="3">
    <source>
        <dbReference type="ARBA" id="ARBA00022617"/>
    </source>
</evidence>
<dbReference type="InterPro" id="IPR001128">
    <property type="entry name" value="Cyt_P450"/>
</dbReference>
<keyword evidence="4 8" id="KW-0479">Metal-binding</keyword>
<dbReference type="GO" id="GO:0016705">
    <property type="term" value="F:oxidoreductase activity, acting on paired donors, with incorporation or reduction of molecular oxygen"/>
    <property type="evidence" value="ECO:0007669"/>
    <property type="project" value="InterPro"/>
</dbReference>
<organism evidence="10 11">
    <name type="scientific">Dacryopinax primogenitus (strain DJM 731)</name>
    <name type="common">Brown rot fungus</name>
    <dbReference type="NCBI Taxonomy" id="1858805"/>
    <lineage>
        <taxon>Eukaryota</taxon>
        <taxon>Fungi</taxon>
        <taxon>Dikarya</taxon>
        <taxon>Basidiomycota</taxon>
        <taxon>Agaricomycotina</taxon>
        <taxon>Dacrymycetes</taxon>
        <taxon>Dacrymycetales</taxon>
        <taxon>Dacrymycetaceae</taxon>
        <taxon>Dacryopinax</taxon>
    </lineage>
</organism>
<keyword evidence="6 8" id="KW-0408">Iron</keyword>
<dbReference type="Pfam" id="PF00067">
    <property type="entry name" value="p450"/>
    <property type="match status" value="1"/>
</dbReference>
<evidence type="ECO:0000256" key="1">
    <source>
        <dbReference type="ARBA" id="ARBA00001971"/>
    </source>
</evidence>
<comment type="similarity">
    <text evidence="2 9">Belongs to the cytochrome P450 family.</text>
</comment>
<evidence type="ECO:0000256" key="8">
    <source>
        <dbReference type="PIRSR" id="PIRSR602401-1"/>
    </source>
</evidence>